<dbReference type="RefSeq" id="XP_065963620.1">
    <property type="nucleotide sequence ID" value="XM_066106682.1"/>
</dbReference>
<protein>
    <submittedName>
        <fullName evidence="3">Uncharacterized protein</fullName>
    </submittedName>
</protein>
<dbReference type="KEGG" id="ptrr:90956114"/>
<dbReference type="AlphaFoldDB" id="A0A5M9LEN4"/>
<name>A0A5M9LEN4_9PLEO</name>
<dbReference type="GeneID" id="90956114"/>
<feature type="signal peptide" evidence="2">
    <location>
        <begin position="1"/>
        <end position="17"/>
    </location>
</feature>
<feature type="chain" id="PRO_5043893389" evidence="2">
    <location>
        <begin position="18"/>
        <end position="107"/>
    </location>
</feature>
<comment type="caution">
    <text evidence="3">The sequence shown here is derived from an EMBL/GenBank/DDBJ whole genome shotgun (WGS) entry which is preliminary data.</text>
</comment>
<organism evidence="3 4">
    <name type="scientific">Pyrenophora tritici-repentis</name>
    <dbReference type="NCBI Taxonomy" id="45151"/>
    <lineage>
        <taxon>Eukaryota</taxon>
        <taxon>Fungi</taxon>
        <taxon>Dikarya</taxon>
        <taxon>Ascomycota</taxon>
        <taxon>Pezizomycotina</taxon>
        <taxon>Dothideomycetes</taxon>
        <taxon>Pleosporomycetidae</taxon>
        <taxon>Pleosporales</taxon>
        <taxon>Pleosporineae</taxon>
        <taxon>Pleosporaceae</taxon>
        <taxon>Pyrenophora</taxon>
    </lineage>
</organism>
<gene>
    <name evidence="3" type="ORF">PtrM4_085630</name>
</gene>
<evidence type="ECO:0000313" key="4">
    <source>
        <dbReference type="Proteomes" id="UP000245464"/>
    </source>
</evidence>
<accession>A0A5M9LEN4</accession>
<feature type="compositionally biased region" description="Polar residues" evidence="1">
    <location>
        <begin position="37"/>
        <end position="51"/>
    </location>
</feature>
<evidence type="ECO:0000313" key="3">
    <source>
        <dbReference type="EMBL" id="KAF7573658.1"/>
    </source>
</evidence>
<dbReference type="EMBL" id="NQIK02000003">
    <property type="protein sequence ID" value="KAF7573658.1"/>
    <property type="molecule type" value="Genomic_DNA"/>
</dbReference>
<dbReference type="Proteomes" id="UP000245464">
    <property type="component" value="Chromosome 3"/>
</dbReference>
<evidence type="ECO:0000256" key="2">
    <source>
        <dbReference type="SAM" id="SignalP"/>
    </source>
</evidence>
<reference evidence="3" key="1">
    <citation type="journal article" date="2018" name="BMC Genomics">
        <title>Comparative genomics of the wheat fungal pathogen Pyrenophora tritici-repentis reveals chromosomal variations and genome plasticity.</title>
        <authorList>
            <person name="Moolhuijzen P."/>
            <person name="See P.T."/>
            <person name="Hane J.K."/>
            <person name="Shi G."/>
            <person name="Liu Z."/>
            <person name="Oliver R.P."/>
            <person name="Moffat C.S."/>
        </authorList>
    </citation>
    <scope>NUCLEOTIDE SEQUENCE [LARGE SCALE GENOMIC DNA]</scope>
    <source>
        <strain evidence="3">M4</strain>
    </source>
</reference>
<proteinExistence type="predicted"/>
<sequence>MRFSVIITIAFMGLATATPLGIVALQTNAMEKREPQTIGSSSSHNNGNVPGNAQGPGNSNGGHGSQPGSSHQVCGDCCNQVGEHRENHCCTTSESTCQYCYAGFTIC</sequence>
<evidence type="ECO:0000256" key="1">
    <source>
        <dbReference type="SAM" id="MobiDB-lite"/>
    </source>
</evidence>
<feature type="region of interest" description="Disordered" evidence="1">
    <location>
        <begin position="32"/>
        <end position="73"/>
    </location>
</feature>
<keyword evidence="2" id="KW-0732">Signal</keyword>